<feature type="region of interest" description="Disordered" evidence="7">
    <location>
        <begin position="119"/>
        <end position="187"/>
    </location>
</feature>
<feature type="compositionally biased region" description="Polar residues" evidence="7">
    <location>
        <begin position="125"/>
        <end position="135"/>
    </location>
</feature>
<evidence type="ECO:0000256" key="1">
    <source>
        <dbReference type="ARBA" id="ARBA00022723"/>
    </source>
</evidence>
<dbReference type="PROSITE" id="PS50950">
    <property type="entry name" value="ZF_THAP"/>
    <property type="match status" value="1"/>
</dbReference>
<dbReference type="InterPro" id="IPR048365">
    <property type="entry name" value="TNP-like_RNaseH_N"/>
</dbReference>
<keyword evidence="3" id="KW-0862">Zinc</keyword>
<evidence type="ECO:0000313" key="9">
    <source>
        <dbReference type="EMBL" id="JAR87991.1"/>
    </source>
</evidence>
<dbReference type="InterPro" id="IPR038441">
    <property type="entry name" value="THAP_Znf_sf"/>
</dbReference>
<feature type="coiled-coil region" evidence="6">
    <location>
        <begin position="241"/>
        <end position="275"/>
    </location>
</feature>
<dbReference type="Pfam" id="PF21788">
    <property type="entry name" value="TNP-like_GBD"/>
    <property type="match status" value="1"/>
</dbReference>
<protein>
    <submittedName>
        <fullName evidence="9">Putative transposase protein</fullName>
    </submittedName>
</protein>
<dbReference type="SMART" id="SM00692">
    <property type="entry name" value="DM3"/>
    <property type="match status" value="1"/>
</dbReference>
<evidence type="ECO:0000256" key="2">
    <source>
        <dbReference type="ARBA" id="ARBA00022771"/>
    </source>
</evidence>
<feature type="compositionally biased region" description="Low complexity" evidence="7">
    <location>
        <begin position="169"/>
        <end position="179"/>
    </location>
</feature>
<dbReference type="PANTHER" id="PTHR48257">
    <property type="match status" value="1"/>
</dbReference>
<sequence length="969" mass="110148">MAYCCVPNCCSNAKKKIPGLSFHDIPADEELSKKWILVIRRDNWTPNTTSNYSKVCSKHFKETDFLEGKYRRLKKGVVPSVFECYPLYLQPKSTKERVSSSIKKRSLCSDTAPQKILKMSDGTRCVQQGDPQHTPSDPLPTSAEPLPTPLEPSSTLSEHPPVPSEPLPTSSRSSTARRATGIEPADWTGADSVEFEVVTPKCLEVPVDTVNQFLQDGVPTTKDQETHADCRTAPSSLVLERRKWKRKERDLKKQVERLRTTVDSYKEELRKLREDCHFADLSYIKEQAAEKQHSAIFLLEQISNFSRKRPCWSEETIRHSIVLRHLSTKLYEHIRKEGFLKLPCRNTLQNYLGIPSGETGFNGLIDARLKAETERLTTPQSRVCSLVCDEMRIKERLQYNKQQDSFVGHTEMGVANDASAEPLLANSLLCFVLNGLSTSFRIPVSYFFTKGLNGSQLATLLVFVMKNVEAAGFRILRLVTYNHKVNVSAMKILCGGFLTYRIEHPCNSERLLFLSFDYCHVLKNVRSQFLARDMGKNGEISSSRIKKIYDMQKNWTVKPVRFLSRKHVYPNNIEKMNVARAVEVLSTDVTVTLKYLKDQAGHCHNHSFADCGPSVTFMENMYRWFVLHDTSSKSQHIRQKFPDVRQYDDPEDPRLEWLETTLPLYLEDLSKRANTPHQFLSKETYEALLMTSYSTVACVRHLLTKEHFLFVLTRKFSSDCIESLFGTLRRALGCNDQLDVRSAMAGLEKILKTGIATAPASCNVAHDDAPPHLEGLRAVQPRPSQEQAVTISRDAAFILRRLRVSQVQARLPTLQLSATVHVGGYIARVVSEQMGCESCCTVTAKPRCNQPLQKLTHYQDRGGLLYPSDELLHVLDTLRAFVEVILKENPRLKNPLTVLLKAAVPAISSSPLLRCERSDDTDHRKRFCELVATRFMKPLLVNFAFMKTDKNDVYKAFATKPVSRKYVKL</sequence>
<dbReference type="Pfam" id="PF21787">
    <property type="entry name" value="TNP-like_RNaseH_N"/>
    <property type="match status" value="1"/>
</dbReference>
<dbReference type="EMBL" id="GEGO01007413">
    <property type="protein sequence ID" value="JAR87991.1"/>
    <property type="molecule type" value="Transcribed_RNA"/>
</dbReference>
<dbReference type="SUPFAM" id="SSF57716">
    <property type="entry name" value="Glucocorticoid receptor-like (DNA-binding domain)"/>
    <property type="match status" value="1"/>
</dbReference>
<feature type="compositionally biased region" description="Low complexity" evidence="7">
    <location>
        <begin position="139"/>
        <end position="158"/>
    </location>
</feature>
<proteinExistence type="predicted"/>
<evidence type="ECO:0000256" key="7">
    <source>
        <dbReference type="SAM" id="MobiDB-lite"/>
    </source>
</evidence>
<name>A0A147BB70_IXORI</name>
<accession>A0A147BB70</accession>
<keyword evidence="4 5" id="KW-0238">DNA-binding</keyword>
<dbReference type="AlphaFoldDB" id="A0A147BB70"/>
<evidence type="ECO:0000256" key="3">
    <source>
        <dbReference type="ARBA" id="ARBA00022833"/>
    </source>
</evidence>
<reference evidence="9" key="1">
    <citation type="journal article" date="2018" name="PLoS Negl. Trop. Dis.">
        <title>Sialome diversity of ticks revealed by RNAseq of single tick salivary glands.</title>
        <authorList>
            <person name="Perner J."/>
            <person name="Kropackova S."/>
            <person name="Kopacek P."/>
            <person name="Ribeiro J.M."/>
        </authorList>
    </citation>
    <scope>NUCLEOTIDE SEQUENCE</scope>
    <source>
        <strain evidence="9">Siblings of single egg batch collected in Ceske Budejovice</strain>
        <tissue evidence="9">Salivary glands</tissue>
    </source>
</reference>
<evidence type="ECO:0000256" key="4">
    <source>
        <dbReference type="ARBA" id="ARBA00023125"/>
    </source>
</evidence>
<dbReference type="Pfam" id="PF05485">
    <property type="entry name" value="THAP"/>
    <property type="match status" value="1"/>
</dbReference>
<evidence type="ECO:0000256" key="6">
    <source>
        <dbReference type="SAM" id="Coils"/>
    </source>
</evidence>
<dbReference type="GO" id="GO:0008270">
    <property type="term" value="F:zinc ion binding"/>
    <property type="evidence" value="ECO:0007669"/>
    <property type="project" value="UniProtKB-KW"/>
</dbReference>
<dbReference type="Gene3D" id="6.20.210.20">
    <property type="entry name" value="THAP domain"/>
    <property type="match status" value="1"/>
</dbReference>
<keyword evidence="2 5" id="KW-0863">Zinc-finger</keyword>
<keyword evidence="1" id="KW-0479">Metal-binding</keyword>
<dbReference type="GO" id="GO:0003677">
    <property type="term" value="F:DNA binding"/>
    <property type="evidence" value="ECO:0007669"/>
    <property type="project" value="UniProtKB-UniRule"/>
</dbReference>
<dbReference type="InterPro" id="IPR006612">
    <property type="entry name" value="THAP_Znf"/>
</dbReference>
<dbReference type="SMART" id="SM00980">
    <property type="entry name" value="THAP"/>
    <property type="match status" value="1"/>
</dbReference>
<keyword evidence="6" id="KW-0175">Coiled coil</keyword>
<evidence type="ECO:0000256" key="5">
    <source>
        <dbReference type="PROSITE-ProRule" id="PRU00309"/>
    </source>
</evidence>
<dbReference type="InterPro" id="IPR048366">
    <property type="entry name" value="TNP-like_GBD"/>
</dbReference>
<dbReference type="PANTHER" id="PTHR48257:SF1">
    <property type="match status" value="1"/>
</dbReference>
<evidence type="ECO:0000259" key="8">
    <source>
        <dbReference type="PROSITE" id="PS50950"/>
    </source>
</evidence>
<feature type="domain" description="THAP-type" evidence="8">
    <location>
        <begin position="1"/>
        <end position="82"/>
    </location>
</feature>
<organism evidence="9">
    <name type="scientific">Ixodes ricinus</name>
    <name type="common">Common tick</name>
    <name type="synonym">Acarus ricinus</name>
    <dbReference type="NCBI Taxonomy" id="34613"/>
    <lineage>
        <taxon>Eukaryota</taxon>
        <taxon>Metazoa</taxon>
        <taxon>Ecdysozoa</taxon>
        <taxon>Arthropoda</taxon>
        <taxon>Chelicerata</taxon>
        <taxon>Arachnida</taxon>
        <taxon>Acari</taxon>
        <taxon>Parasitiformes</taxon>
        <taxon>Ixodida</taxon>
        <taxon>Ixodoidea</taxon>
        <taxon>Ixodidae</taxon>
        <taxon>Ixodinae</taxon>
        <taxon>Ixodes</taxon>
    </lineage>
</organism>